<reference evidence="2 3" key="1">
    <citation type="submission" date="2024-11" db="EMBL/GenBank/DDBJ databases">
        <title>Adaptive evolution of stress response genes in parasites aligns with host niche diversity.</title>
        <authorList>
            <person name="Hahn C."/>
            <person name="Resl P."/>
        </authorList>
    </citation>
    <scope>NUCLEOTIDE SEQUENCE [LARGE SCALE GENOMIC DNA]</scope>
    <source>
        <strain evidence="2">EGGRZ-B1_66</strain>
        <tissue evidence="2">Body</tissue>
    </source>
</reference>
<feature type="region of interest" description="Disordered" evidence="1">
    <location>
        <begin position="61"/>
        <end position="93"/>
    </location>
</feature>
<feature type="non-terminal residue" evidence="2">
    <location>
        <position position="93"/>
    </location>
</feature>
<dbReference type="PANTHER" id="PTHR10264:SF19">
    <property type="entry name" value="AT06885P-RELATED"/>
    <property type="match status" value="1"/>
</dbReference>
<gene>
    <name evidence="2" type="ORF">Ciccas_011997</name>
</gene>
<evidence type="ECO:0000256" key="1">
    <source>
        <dbReference type="SAM" id="MobiDB-lite"/>
    </source>
</evidence>
<protein>
    <submittedName>
        <fullName evidence="2">Uncharacterized protein</fullName>
    </submittedName>
</protein>
<dbReference type="InterPro" id="IPR043202">
    <property type="entry name" value="Band-7_stomatin-like"/>
</dbReference>
<evidence type="ECO:0000313" key="2">
    <source>
        <dbReference type="EMBL" id="KAL3309457.1"/>
    </source>
</evidence>
<name>A0ABD2PRD4_9PLAT</name>
<dbReference type="PANTHER" id="PTHR10264">
    <property type="entry name" value="BAND 7 PROTEIN-RELATED"/>
    <property type="match status" value="1"/>
</dbReference>
<proteinExistence type="predicted"/>
<dbReference type="Gene3D" id="6.10.250.2090">
    <property type="match status" value="1"/>
</dbReference>
<dbReference type="AlphaFoldDB" id="A0ABD2PRD4"/>
<dbReference type="Proteomes" id="UP001626550">
    <property type="component" value="Unassembled WGS sequence"/>
</dbReference>
<accession>A0ABD2PRD4</accession>
<evidence type="ECO:0000313" key="3">
    <source>
        <dbReference type="Proteomes" id="UP001626550"/>
    </source>
</evidence>
<dbReference type="EMBL" id="JBJKFK010003892">
    <property type="protein sequence ID" value="KAL3309457.1"/>
    <property type="molecule type" value="Genomic_DNA"/>
</dbReference>
<sequence length="93" mass="9983">VIAAGGEHDASKSLKEAAKVISSSPLALHLRYLQTLCTISAEKNSTIIFPLPIDIMQNLGTSQPATRGESRSSMVKKWLPGLSHGQKDELLAE</sequence>
<organism evidence="2 3">
    <name type="scientific">Cichlidogyrus casuarinus</name>
    <dbReference type="NCBI Taxonomy" id="1844966"/>
    <lineage>
        <taxon>Eukaryota</taxon>
        <taxon>Metazoa</taxon>
        <taxon>Spiralia</taxon>
        <taxon>Lophotrochozoa</taxon>
        <taxon>Platyhelminthes</taxon>
        <taxon>Monogenea</taxon>
        <taxon>Monopisthocotylea</taxon>
        <taxon>Dactylogyridea</taxon>
        <taxon>Ancyrocephalidae</taxon>
        <taxon>Cichlidogyrus</taxon>
    </lineage>
</organism>
<feature type="non-terminal residue" evidence="2">
    <location>
        <position position="1"/>
    </location>
</feature>
<comment type="caution">
    <text evidence="2">The sequence shown here is derived from an EMBL/GenBank/DDBJ whole genome shotgun (WGS) entry which is preliminary data.</text>
</comment>
<keyword evidence="3" id="KW-1185">Reference proteome</keyword>